<dbReference type="EMBL" id="CP136051">
    <property type="protein sequence ID" value="WOK06461.1"/>
    <property type="molecule type" value="Genomic_DNA"/>
</dbReference>
<evidence type="ECO:0000256" key="3">
    <source>
        <dbReference type="ARBA" id="ARBA00022475"/>
    </source>
</evidence>
<evidence type="ECO:0000313" key="9">
    <source>
        <dbReference type="EMBL" id="WOK06461.1"/>
    </source>
</evidence>
<feature type="transmembrane region" description="Helical" evidence="7">
    <location>
        <begin position="107"/>
        <end position="128"/>
    </location>
</feature>
<feature type="transmembrane region" description="Helical" evidence="7">
    <location>
        <begin position="134"/>
        <end position="155"/>
    </location>
</feature>
<keyword evidence="5 7" id="KW-1133">Transmembrane helix</keyword>
<comment type="similarity">
    <text evidence="7">Belongs to the binding-protein-dependent transport system permease family.</text>
</comment>
<name>A0ABZ0IPF8_9BACT</name>
<feature type="transmembrane region" description="Helical" evidence="7">
    <location>
        <begin position="9"/>
        <end position="28"/>
    </location>
</feature>
<dbReference type="CDD" id="cd06261">
    <property type="entry name" value="TM_PBP2"/>
    <property type="match status" value="1"/>
</dbReference>
<evidence type="ECO:0000256" key="7">
    <source>
        <dbReference type="RuleBase" id="RU363032"/>
    </source>
</evidence>
<evidence type="ECO:0000256" key="2">
    <source>
        <dbReference type="ARBA" id="ARBA00022448"/>
    </source>
</evidence>
<evidence type="ECO:0000256" key="4">
    <source>
        <dbReference type="ARBA" id="ARBA00022692"/>
    </source>
</evidence>
<evidence type="ECO:0000313" key="10">
    <source>
        <dbReference type="Proteomes" id="UP001302349"/>
    </source>
</evidence>
<dbReference type="PROSITE" id="PS50928">
    <property type="entry name" value="ABC_TM1"/>
    <property type="match status" value="1"/>
</dbReference>
<keyword evidence="2 7" id="KW-0813">Transport</keyword>
<reference evidence="9 10" key="1">
    <citation type="journal article" date="2023" name="Microbiol. Resour. Announc.">
        <title>Complete Genome Sequence of Imperialibacter roseus strain P4T.</title>
        <authorList>
            <person name="Tizabi D.R."/>
            <person name="Bachvaroff T."/>
            <person name="Hill R.T."/>
        </authorList>
    </citation>
    <scope>NUCLEOTIDE SEQUENCE [LARGE SCALE GENOMIC DNA]</scope>
    <source>
        <strain evidence="9 10">P4T</strain>
    </source>
</reference>
<proteinExistence type="inferred from homology"/>
<keyword evidence="4 7" id="KW-0812">Transmembrane</keyword>
<dbReference type="Pfam" id="PF00528">
    <property type="entry name" value="BPD_transp_1"/>
    <property type="match status" value="1"/>
</dbReference>
<dbReference type="InterPro" id="IPR035906">
    <property type="entry name" value="MetI-like_sf"/>
</dbReference>
<keyword evidence="3" id="KW-1003">Cell membrane</keyword>
<dbReference type="PANTHER" id="PTHR43386:SF1">
    <property type="entry name" value="D,D-DIPEPTIDE TRANSPORT SYSTEM PERMEASE PROTEIN DDPC-RELATED"/>
    <property type="match status" value="1"/>
</dbReference>
<dbReference type="SUPFAM" id="SSF161098">
    <property type="entry name" value="MetI-like"/>
    <property type="match status" value="1"/>
</dbReference>
<feature type="transmembrane region" description="Helical" evidence="7">
    <location>
        <begin position="71"/>
        <end position="95"/>
    </location>
</feature>
<keyword evidence="10" id="KW-1185">Reference proteome</keyword>
<evidence type="ECO:0000256" key="6">
    <source>
        <dbReference type="ARBA" id="ARBA00023136"/>
    </source>
</evidence>
<feature type="domain" description="ABC transmembrane type-1" evidence="8">
    <location>
        <begin position="136"/>
        <end position="325"/>
    </location>
</feature>
<dbReference type="Gene3D" id="1.10.3720.10">
    <property type="entry name" value="MetI-like"/>
    <property type="match status" value="1"/>
</dbReference>
<sequence length="336" mass="37091">MSNKPTCRWWPLAMLGAILAVVVLTWFFDGLKPELRLDMRSLPPGAGHWLGTDTLGRDVWLSILAGSQRSILVSIGAALIGGSIGVGFGSVAAFFGNDRLRFTLRAYLAALLLLVVFVYSIAVLWPTVSSTGHVSVGISILLALIAFVAIFWLLLRRFNLLRSRITFPLDTITQRFIEVISVIPRLYLIVAFAMIIPINMFTLIVLFAVTSWDVMARMVRAEMLKVREMTYIESARIIGLSESKVFFRHALPNAIGPVATQVCFTISGLLIAEATLSFIGVGVSPETVSWGSIIHGYLENLQAWWLAVFPGICIYLTVISLHALGNDLDRMCHSKH</sequence>
<dbReference type="InterPro" id="IPR050366">
    <property type="entry name" value="BP-dependent_transpt_permease"/>
</dbReference>
<keyword evidence="6 7" id="KW-0472">Membrane</keyword>
<evidence type="ECO:0000256" key="5">
    <source>
        <dbReference type="ARBA" id="ARBA00022989"/>
    </source>
</evidence>
<dbReference type="InterPro" id="IPR000515">
    <property type="entry name" value="MetI-like"/>
</dbReference>
<feature type="transmembrane region" description="Helical" evidence="7">
    <location>
        <begin position="303"/>
        <end position="325"/>
    </location>
</feature>
<dbReference type="PANTHER" id="PTHR43386">
    <property type="entry name" value="OLIGOPEPTIDE TRANSPORT SYSTEM PERMEASE PROTEIN APPC"/>
    <property type="match status" value="1"/>
</dbReference>
<evidence type="ECO:0000256" key="1">
    <source>
        <dbReference type="ARBA" id="ARBA00004651"/>
    </source>
</evidence>
<evidence type="ECO:0000259" key="8">
    <source>
        <dbReference type="PROSITE" id="PS50928"/>
    </source>
</evidence>
<comment type="subcellular location">
    <subcellularLocation>
        <location evidence="1 7">Cell membrane</location>
        <topology evidence="1 7">Multi-pass membrane protein</topology>
    </subcellularLocation>
</comment>
<dbReference type="Proteomes" id="UP001302349">
    <property type="component" value="Chromosome"/>
</dbReference>
<gene>
    <name evidence="9" type="ORF">RT717_25635</name>
</gene>
<organism evidence="9 10">
    <name type="scientific">Imperialibacter roseus</name>
    <dbReference type="NCBI Taxonomy" id="1324217"/>
    <lineage>
        <taxon>Bacteria</taxon>
        <taxon>Pseudomonadati</taxon>
        <taxon>Bacteroidota</taxon>
        <taxon>Cytophagia</taxon>
        <taxon>Cytophagales</taxon>
        <taxon>Flammeovirgaceae</taxon>
        <taxon>Imperialibacter</taxon>
    </lineage>
</organism>
<dbReference type="RefSeq" id="WP_317489182.1">
    <property type="nucleotide sequence ID" value="NZ_CP136051.1"/>
</dbReference>
<protein>
    <submittedName>
        <fullName evidence="9">ABC transporter permease</fullName>
    </submittedName>
</protein>
<accession>A0ABZ0IPF8</accession>